<comment type="caution">
    <text evidence="2">The sequence shown here is derived from an EMBL/GenBank/DDBJ whole genome shotgun (WGS) entry which is preliminary data.</text>
</comment>
<dbReference type="Pfam" id="PF17936">
    <property type="entry name" value="Big_6"/>
    <property type="match status" value="3"/>
</dbReference>
<organism evidence="2 3">
    <name type="scientific">Gottfriedia endophytica</name>
    <dbReference type="NCBI Taxonomy" id="2820819"/>
    <lineage>
        <taxon>Bacteria</taxon>
        <taxon>Bacillati</taxon>
        <taxon>Bacillota</taxon>
        <taxon>Bacilli</taxon>
        <taxon>Bacillales</taxon>
        <taxon>Bacillaceae</taxon>
        <taxon>Gottfriedia</taxon>
    </lineage>
</organism>
<protein>
    <recommendedName>
        <fullName evidence="1">Bacterial Ig domain-containing protein</fullName>
    </recommendedName>
</protein>
<feature type="domain" description="Bacterial Ig" evidence="1">
    <location>
        <begin position="61"/>
        <end position="138"/>
    </location>
</feature>
<evidence type="ECO:0000313" key="2">
    <source>
        <dbReference type="EMBL" id="MBP0723690.1"/>
    </source>
</evidence>
<evidence type="ECO:0000313" key="3">
    <source>
        <dbReference type="Proteomes" id="UP000682134"/>
    </source>
</evidence>
<reference evidence="2" key="1">
    <citation type="submission" date="2021-04" db="EMBL/GenBank/DDBJ databases">
        <title>Genome seq and assembly of Bacillus sp.</title>
        <authorList>
            <person name="Chhetri G."/>
        </authorList>
    </citation>
    <scope>NUCLEOTIDE SEQUENCE</scope>
    <source>
        <strain evidence="2">RG28</strain>
    </source>
</reference>
<dbReference type="InterPro" id="IPR041498">
    <property type="entry name" value="Big_6"/>
</dbReference>
<keyword evidence="3" id="KW-1185">Reference proteome</keyword>
<dbReference type="AlphaFoldDB" id="A0A940NLH3"/>
<dbReference type="InterPro" id="IPR013783">
    <property type="entry name" value="Ig-like_fold"/>
</dbReference>
<dbReference type="Proteomes" id="UP000682134">
    <property type="component" value="Unassembled WGS sequence"/>
</dbReference>
<dbReference type="NCBIfam" id="NF033510">
    <property type="entry name" value="Ca_tandemer"/>
    <property type="match status" value="2"/>
</dbReference>
<feature type="domain" description="Bacterial Ig" evidence="1">
    <location>
        <begin position="142"/>
        <end position="220"/>
    </location>
</feature>
<proteinExistence type="predicted"/>
<gene>
    <name evidence="2" type="ORF">J5Y03_00650</name>
</gene>
<dbReference type="EMBL" id="JAGIYQ010000001">
    <property type="protein sequence ID" value="MBP0723690.1"/>
    <property type="molecule type" value="Genomic_DNA"/>
</dbReference>
<evidence type="ECO:0000259" key="1">
    <source>
        <dbReference type="Pfam" id="PF17936"/>
    </source>
</evidence>
<accession>A0A940NLH3</accession>
<feature type="domain" description="Bacterial Ig" evidence="1">
    <location>
        <begin position="6"/>
        <end position="54"/>
    </location>
</feature>
<dbReference type="Gene3D" id="2.60.40.10">
    <property type="entry name" value="Immunoglobulins"/>
    <property type="match status" value="2"/>
</dbReference>
<name>A0A940NLH3_9BACI</name>
<sequence>MVKTGSRILGTATADSNGSFKLTLESLLKAGTVLTVTAEKDGEASPETKVKVVDVTPTALPVVNEVKDNSKNVTGKTEAGSKVTVKAGSEVLGTAKADSKGNFTITLKSMPKAGRILTVTATDQAGNSSRASEVTVKDAIPPSKPVVKDITSKDKKITGKAEAGTKVTVNAGSKVLGTALADSKGNFTITLKSPLKAGTVVTVVAKDKAGNESTLLKVIVKK</sequence>